<dbReference type="AlphaFoldDB" id="A0A9P8LCK0"/>
<dbReference type="PANTHER" id="PTHR42067">
    <property type="entry name" value="YALI0C15378P"/>
    <property type="match status" value="1"/>
</dbReference>
<evidence type="ECO:0000256" key="2">
    <source>
        <dbReference type="SAM" id="MobiDB-lite"/>
    </source>
</evidence>
<feature type="compositionally biased region" description="Basic and acidic residues" evidence="2">
    <location>
        <begin position="304"/>
        <end position="315"/>
    </location>
</feature>
<evidence type="ECO:0000256" key="1">
    <source>
        <dbReference type="SAM" id="Coils"/>
    </source>
</evidence>
<name>A0A9P8LCK0_9PEZI</name>
<sequence>MPHSQSPPLILRIPRVDANDESFILLHVSQVGSSSSAPLDLELVATEGEHPQGQLAELRARNYKGEGKEWADILSTALLRKKREEGDAEAMKNLEVVASINEDNYLMITIRKDIGGIVQRLGTISMQQNEDVEIDPFQWAGIAAKSATTAEDEITSLSIRYRAQEEVIKKLSEQLEDLIKAKSEHENILLEKFVELLNAKKLKIRDQQRLLNGAKVDLGTGDSTAKPAAAASKSRKRKAATPESLGDDERDGSHGEPLDEVEDAETPETTDEEETEDEGSDNQLGFQRPEPQPRARGGATGFEGDGREVVTRQEKVSSPPPPRQLPFPGGRSLGKEQWAEAETNKRGDDNDDGDETGESDDDEL</sequence>
<keyword evidence="4" id="KW-1185">Reference proteome</keyword>
<feature type="compositionally biased region" description="Basic and acidic residues" evidence="2">
    <location>
        <begin position="333"/>
        <end position="348"/>
    </location>
</feature>
<feature type="compositionally biased region" description="Acidic residues" evidence="2">
    <location>
        <begin position="349"/>
        <end position="364"/>
    </location>
</feature>
<gene>
    <name evidence="3" type="ORF">GP486_003736</name>
</gene>
<dbReference type="PANTHER" id="PTHR42067:SF1">
    <property type="entry name" value="MITOTIC APPARATUS PROTEIN P62"/>
    <property type="match status" value="1"/>
</dbReference>
<keyword evidence="1" id="KW-0175">Coiled coil</keyword>
<dbReference type="SUPFAM" id="SSF58022">
    <property type="entry name" value="XRCC4, C-terminal oligomerization domain"/>
    <property type="match status" value="1"/>
</dbReference>
<organism evidence="3 4">
    <name type="scientific">Trichoglossum hirsutum</name>
    <dbReference type="NCBI Taxonomy" id="265104"/>
    <lineage>
        <taxon>Eukaryota</taxon>
        <taxon>Fungi</taxon>
        <taxon>Dikarya</taxon>
        <taxon>Ascomycota</taxon>
        <taxon>Pezizomycotina</taxon>
        <taxon>Geoglossomycetes</taxon>
        <taxon>Geoglossales</taxon>
        <taxon>Geoglossaceae</taxon>
        <taxon>Trichoglossum</taxon>
    </lineage>
</organism>
<proteinExistence type="predicted"/>
<evidence type="ECO:0000313" key="4">
    <source>
        <dbReference type="Proteomes" id="UP000750711"/>
    </source>
</evidence>
<accession>A0A9P8LCK0</accession>
<dbReference type="InterPro" id="IPR014751">
    <property type="entry name" value="XRCC4-like_C"/>
</dbReference>
<comment type="caution">
    <text evidence="3">The sequence shown here is derived from an EMBL/GenBank/DDBJ whole genome shotgun (WGS) entry which is preliminary data.</text>
</comment>
<evidence type="ECO:0000313" key="3">
    <source>
        <dbReference type="EMBL" id="KAH0559746.1"/>
    </source>
</evidence>
<feature type="region of interest" description="Disordered" evidence="2">
    <location>
        <begin position="216"/>
        <end position="364"/>
    </location>
</feature>
<dbReference type="Gene3D" id="1.20.5.370">
    <property type="match status" value="1"/>
</dbReference>
<reference evidence="3" key="1">
    <citation type="submission" date="2021-03" db="EMBL/GenBank/DDBJ databases">
        <title>Comparative genomics and phylogenomic investigation of the class Geoglossomycetes provide insights into ecological specialization and systematics.</title>
        <authorList>
            <person name="Melie T."/>
            <person name="Pirro S."/>
            <person name="Miller A.N."/>
            <person name="Quandt A."/>
        </authorList>
    </citation>
    <scope>NUCLEOTIDE SEQUENCE</scope>
    <source>
        <strain evidence="3">CAQ_001_2017</strain>
    </source>
</reference>
<dbReference type="EMBL" id="JAGHQM010000530">
    <property type="protein sequence ID" value="KAH0559746.1"/>
    <property type="molecule type" value="Genomic_DNA"/>
</dbReference>
<dbReference type="Proteomes" id="UP000750711">
    <property type="component" value="Unassembled WGS sequence"/>
</dbReference>
<protein>
    <submittedName>
        <fullName evidence="3">Uncharacterized protein</fullName>
    </submittedName>
</protein>
<feature type="compositionally biased region" description="Acidic residues" evidence="2">
    <location>
        <begin position="258"/>
        <end position="280"/>
    </location>
</feature>
<feature type="coiled-coil region" evidence="1">
    <location>
        <begin position="154"/>
        <end position="188"/>
    </location>
</feature>